<feature type="transmembrane region" description="Helical" evidence="1">
    <location>
        <begin position="337"/>
        <end position="355"/>
    </location>
</feature>
<reference evidence="2 3" key="1">
    <citation type="journal article" date="2019" name="Gut">
        <title>Antibiotics-induced monodominance of a novel gut bacterial order.</title>
        <authorList>
            <person name="Hildebrand F."/>
            <person name="Moitinho-Silva L."/>
            <person name="Blasche S."/>
            <person name="Jahn M.T."/>
            <person name="Gossmann T.I."/>
            <person name="Heuerta-Cepas J."/>
            <person name="Hercog R."/>
            <person name="Luetge M."/>
            <person name="Bahram M."/>
            <person name="Pryszlak A."/>
            <person name="Alves R.J."/>
            <person name="Waszak S.M."/>
            <person name="Zhu A."/>
            <person name="Ye L."/>
            <person name="Costea P.I."/>
            <person name="Aalvink S."/>
            <person name="Belzer C."/>
            <person name="Forslund S.K."/>
            <person name="Sunagawa S."/>
            <person name="Hentschel U."/>
            <person name="Merten C."/>
            <person name="Patil K.R."/>
            <person name="Benes V."/>
            <person name="Bork P."/>
        </authorList>
    </citation>
    <scope>NUCLEOTIDE SEQUENCE [LARGE SCALE GENOMIC DNA]</scope>
    <source>
        <strain evidence="2 3">HDS1380</strain>
    </source>
</reference>
<keyword evidence="1" id="KW-0812">Transmembrane</keyword>
<evidence type="ECO:0000313" key="2">
    <source>
        <dbReference type="EMBL" id="RXZ62164.1"/>
    </source>
</evidence>
<feature type="transmembrane region" description="Helical" evidence="1">
    <location>
        <begin position="290"/>
        <end position="307"/>
    </location>
</feature>
<feature type="transmembrane region" description="Helical" evidence="1">
    <location>
        <begin position="206"/>
        <end position="228"/>
    </location>
</feature>
<feature type="transmembrane region" description="Helical" evidence="1">
    <location>
        <begin position="78"/>
        <end position="101"/>
    </location>
</feature>
<evidence type="ECO:0000256" key="1">
    <source>
        <dbReference type="SAM" id="Phobius"/>
    </source>
</evidence>
<keyword evidence="1" id="KW-1133">Transmembrane helix</keyword>
<dbReference type="InterPro" id="IPR036259">
    <property type="entry name" value="MFS_trans_sf"/>
</dbReference>
<evidence type="ECO:0008006" key="4">
    <source>
        <dbReference type="Google" id="ProtNLM"/>
    </source>
</evidence>
<dbReference type="EMBL" id="SDOZ01000002">
    <property type="protein sequence ID" value="RXZ62164.1"/>
    <property type="molecule type" value="Genomic_DNA"/>
</dbReference>
<dbReference type="AlphaFoldDB" id="A0A4Q2KC53"/>
<feature type="transmembrane region" description="Helical" evidence="1">
    <location>
        <begin position="44"/>
        <end position="66"/>
    </location>
</feature>
<feature type="transmembrane region" description="Helical" evidence="1">
    <location>
        <begin position="165"/>
        <end position="185"/>
    </location>
</feature>
<dbReference type="OrthoDB" id="3186315at2"/>
<dbReference type="RefSeq" id="WP_129225592.1">
    <property type="nucleotide sequence ID" value="NZ_SDOZ01000002.1"/>
</dbReference>
<proteinExistence type="predicted"/>
<feature type="transmembrane region" description="Helical" evidence="1">
    <location>
        <begin position="107"/>
        <end position="133"/>
    </location>
</feature>
<keyword evidence="3" id="KW-1185">Reference proteome</keyword>
<accession>A0A4Q2KC53</accession>
<feature type="transmembrane region" description="Helical" evidence="1">
    <location>
        <begin position="140"/>
        <end position="159"/>
    </location>
</feature>
<sequence>MKKARLAVCAAAHFCMDFATIAYLYSVIAPQLYGAVPDAAGYSPYVYGTALTAALVLAYDLCAFALQPFFGAWADQKNVAAPVLFASLLIVALVDILAAALDFTNVFAAAIAGLVLVSVANAAFHVAAGAFVIADAERCAPLGIFVGTGALGVALGKVLSSAAAFYVGLGCLVCAVSFFFVKAKGETMRPYYEKLRREKVQTEADVLPLVSLGVAVFLRGFCGTAAAGEFPSTSLTVVFLGAFAACGKIMGGFWADTVGIKAAIASFLPLGALLMCFGAQSVALYAVGTLLFNTSMPVTLFMAIRALPRWRNAAFGMLAALLMAGSVLAMWGAPSGYITLALTFAGGAAILFAEIKSKNKNLFEEGIL</sequence>
<feature type="transmembrane region" description="Helical" evidence="1">
    <location>
        <begin position="314"/>
        <end position="331"/>
    </location>
</feature>
<organism evidence="2 3">
    <name type="scientific">Candidatus Borkfalkia ceftriaxoniphila</name>
    <dbReference type="NCBI Taxonomy" id="2508949"/>
    <lineage>
        <taxon>Bacteria</taxon>
        <taxon>Bacillati</taxon>
        <taxon>Bacillota</taxon>
        <taxon>Clostridia</taxon>
        <taxon>Christensenellales</taxon>
        <taxon>Christensenellaceae</taxon>
        <taxon>Candidatus Borkfalkia</taxon>
    </lineage>
</organism>
<dbReference type="Gene3D" id="1.20.1250.20">
    <property type="entry name" value="MFS general substrate transporter like domains"/>
    <property type="match status" value="1"/>
</dbReference>
<dbReference type="SUPFAM" id="SSF103473">
    <property type="entry name" value="MFS general substrate transporter"/>
    <property type="match status" value="1"/>
</dbReference>
<gene>
    <name evidence="2" type="ORF">ESZ91_07160</name>
</gene>
<dbReference type="Proteomes" id="UP000291269">
    <property type="component" value="Unassembled WGS sequence"/>
</dbReference>
<feature type="transmembrane region" description="Helical" evidence="1">
    <location>
        <begin position="234"/>
        <end position="255"/>
    </location>
</feature>
<comment type="caution">
    <text evidence="2">The sequence shown here is derived from an EMBL/GenBank/DDBJ whole genome shotgun (WGS) entry which is preliminary data.</text>
</comment>
<feature type="transmembrane region" description="Helical" evidence="1">
    <location>
        <begin position="262"/>
        <end position="284"/>
    </location>
</feature>
<keyword evidence="1" id="KW-0472">Membrane</keyword>
<name>A0A4Q2KC53_9FIRM</name>
<protein>
    <recommendedName>
        <fullName evidence="4">MFS transporter</fullName>
    </recommendedName>
</protein>
<evidence type="ECO:0000313" key="3">
    <source>
        <dbReference type="Proteomes" id="UP000291269"/>
    </source>
</evidence>